<reference evidence="2 3" key="2">
    <citation type="submission" date="2016-03" db="EMBL/GenBank/DDBJ databases">
        <title>New uncultured bacterium of the family Gallionellaceae from acid mine drainage: description and reconstruction of genome based on metagenomic analysis of microbial community.</title>
        <authorList>
            <person name="Kadnikov V."/>
            <person name="Ivasenko D."/>
            <person name="Beletsky A."/>
            <person name="Mardanov A."/>
            <person name="Danilova E."/>
            <person name="Pimenov N."/>
            <person name="Karnachuk O."/>
            <person name="Ravin N."/>
        </authorList>
    </citation>
    <scope>NUCLEOTIDE SEQUENCE [LARGE SCALE GENOMIC DNA]</scope>
    <source>
        <strain evidence="2">ShG14-8</strain>
    </source>
</reference>
<dbReference type="AlphaFoldDB" id="A0A139BPS9"/>
<feature type="domain" description="GP-PDE" evidence="1">
    <location>
        <begin position="4"/>
        <end position="250"/>
    </location>
</feature>
<dbReference type="EMBL" id="LSLI01000165">
    <property type="protein sequence ID" value="KXS30695.1"/>
    <property type="molecule type" value="Genomic_DNA"/>
</dbReference>
<gene>
    <name evidence="2" type="ORF">AWT59_3179</name>
</gene>
<evidence type="ECO:0000313" key="2">
    <source>
        <dbReference type="EMBL" id="KXS30695.1"/>
    </source>
</evidence>
<dbReference type="SUPFAM" id="SSF51695">
    <property type="entry name" value="PLC-like phosphodiesterases"/>
    <property type="match status" value="1"/>
</dbReference>
<sequence>MTKSLIFAHRGSNKEAAENTGSAFDRALEYPIDGIETDVQLSRDEVAVLWHDRFLGKVGFPLGHIDDFDYAQLRAMNFAAHFSSAAKPEGIMSLKEFLDAYRKRCRLLLEIKNREWESISRHEIKVRQTLEMARSPNAGAAQRDAILVSSFNLASLVYAHQCAPGFPLVYNLETDQTFADVQRVLVEQPFLHGFCLPIRSLDEAFVKLLRNHGKCIAVYTCNSDAEIVKALGLGVDILISDVPQKALQLRDK</sequence>
<dbReference type="GO" id="GO:0008081">
    <property type="term" value="F:phosphoric diester hydrolase activity"/>
    <property type="evidence" value="ECO:0007669"/>
    <property type="project" value="InterPro"/>
</dbReference>
<dbReference type="PANTHER" id="PTHR46211">
    <property type="entry name" value="GLYCEROPHOSPHORYL DIESTER PHOSPHODIESTERASE"/>
    <property type="match status" value="1"/>
</dbReference>
<dbReference type="PROSITE" id="PS51704">
    <property type="entry name" value="GP_PDE"/>
    <property type="match status" value="1"/>
</dbReference>
<dbReference type="InterPro" id="IPR017946">
    <property type="entry name" value="PLC-like_Pdiesterase_TIM-brl"/>
</dbReference>
<protein>
    <submittedName>
        <fullName evidence="2">Glycerophosphoryl diester phosphodiesterase</fullName>
    </submittedName>
</protein>
<name>A0A139BPS9_9PROT</name>
<evidence type="ECO:0000313" key="3">
    <source>
        <dbReference type="Proteomes" id="UP000070578"/>
    </source>
</evidence>
<evidence type="ECO:0000259" key="1">
    <source>
        <dbReference type="PROSITE" id="PS51704"/>
    </source>
</evidence>
<reference evidence="2 3" key="1">
    <citation type="submission" date="2016-02" db="EMBL/GenBank/DDBJ databases">
        <authorList>
            <person name="Wen L."/>
            <person name="He K."/>
            <person name="Yang H."/>
        </authorList>
    </citation>
    <scope>NUCLEOTIDE SEQUENCE [LARGE SCALE GENOMIC DNA]</scope>
    <source>
        <strain evidence="2">ShG14-8</strain>
    </source>
</reference>
<dbReference type="InterPro" id="IPR030395">
    <property type="entry name" value="GP_PDE_dom"/>
</dbReference>
<comment type="caution">
    <text evidence="2">The sequence shown here is derived from an EMBL/GenBank/DDBJ whole genome shotgun (WGS) entry which is preliminary data.</text>
</comment>
<accession>A0A139BPS9</accession>
<dbReference type="Pfam" id="PF03009">
    <property type="entry name" value="GDPD"/>
    <property type="match status" value="1"/>
</dbReference>
<dbReference type="GO" id="GO:0006629">
    <property type="term" value="P:lipid metabolic process"/>
    <property type="evidence" value="ECO:0007669"/>
    <property type="project" value="InterPro"/>
</dbReference>
<dbReference type="Proteomes" id="UP000070578">
    <property type="component" value="Unassembled WGS sequence"/>
</dbReference>
<dbReference type="PANTHER" id="PTHR46211:SF14">
    <property type="entry name" value="GLYCEROPHOSPHODIESTER PHOSPHODIESTERASE"/>
    <property type="match status" value="1"/>
</dbReference>
<dbReference type="PATRIC" id="fig|1796491.3.peg.3490"/>
<proteinExistence type="predicted"/>
<dbReference type="Gene3D" id="3.20.20.190">
    <property type="entry name" value="Phosphatidylinositol (PI) phosphodiesterase"/>
    <property type="match status" value="1"/>
</dbReference>
<organism evidence="2 3">
    <name type="scientific">Candidatus Gallionella acididurans</name>
    <dbReference type="NCBI Taxonomy" id="1796491"/>
    <lineage>
        <taxon>Bacteria</taxon>
        <taxon>Pseudomonadati</taxon>
        <taxon>Pseudomonadota</taxon>
        <taxon>Betaproteobacteria</taxon>
        <taxon>Nitrosomonadales</taxon>
        <taxon>Gallionellaceae</taxon>
        <taxon>Gallionella</taxon>
    </lineage>
</organism>